<organism evidence="2 3">
    <name type="scientific">Aspergillus piperis CBS 112811</name>
    <dbReference type="NCBI Taxonomy" id="1448313"/>
    <lineage>
        <taxon>Eukaryota</taxon>
        <taxon>Fungi</taxon>
        <taxon>Dikarya</taxon>
        <taxon>Ascomycota</taxon>
        <taxon>Pezizomycotina</taxon>
        <taxon>Eurotiomycetes</taxon>
        <taxon>Eurotiomycetidae</taxon>
        <taxon>Eurotiales</taxon>
        <taxon>Aspergillaceae</taxon>
        <taxon>Aspergillus</taxon>
        <taxon>Aspergillus subgen. Circumdati</taxon>
    </lineage>
</organism>
<keyword evidence="1" id="KW-0732">Signal</keyword>
<reference evidence="2 3" key="1">
    <citation type="submission" date="2018-02" db="EMBL/GenBank/DDBJ databases">
        <title>The genomes of Aspergillus section Nigri reveals drivers in fungal speciation.</title>
        <authorList>
            <consortium name="DOE Joint Genome Institute"/>
            <person name="Vesth T.C."/>
            <person name="Nybo J."/>
            <person name="Theobald S."/>
            <person name="Brandl J."/>
            <person name="Frisvad J.C."/>
            <person name="Nielsen K.F."/>
            <person name="Lyhne E.K."/>
            <person name="Kogle M.E."/>
            <person name="Kuo A."/>
            <person name="Riley R."/>
            <person name="Clum A."/>
            <person name="Nolan M."/>
            <person name="Lipzen A."/>
            <person name="Salamov A."/>
            <person name="Henrissat B."/>
            <person name="Wiebenga A."/>
            <person name="De vries R.P."/>
            <person name="Grigoriev I.V."/>
            <person name="Mortensen U.H."/>
            <person name="Andersen M.R."/>
            <person name="Baker S.E."/>
        </authorList>
    </citation>
    <scope>NUCLEOTIDE SEQUENCE [LARGE SCALE GENOMIC DNA]</scope>
    <source>
        <strain evidence="2 3">CBS 112811</strain>
    </source>
</reference>
<feature type="chain" id="PRO_5034285260" evidence="1">
    <location>
        <begin position="30"/>
        <end position="105"/>
    </location>
</feature>
<accession>A0A8G1QUM8</accession>
<sequence>MSHEGFDIRPDGRFLWSCFCLCFFVEVHSGREAFPERRVPDKCHDHAAPLVARHGVPQFTGFRINKVSVLSIEGPYDGSAWSLEASRIVNLKDINKVTLTQSTKI</sequence>
<dbReference type="GeneID" id="37157524"/>
<proteinExistence type="predicted"/>
<dbReference type="RefSeq" id="XP_025511886.1">
    <property type="nucleotide sequence ID" value="XM_025654122.1"/>
</dbReference>
<gene>
    <name evidence="2" type="ORF">BO85DRAFT_148036</name>
</gene>
<dbReference type="EMBL" id="KZ825074">
    <property type="protein sequence ID" value="RAH53964.1"/>
    <property type="molecule type" value="Genomic_DNA"/>
</dbReference>
<protein>
    <submittedName>
        <fullName evidence="2">Uncharacterized protein</fullName>
    </submittedName>
</protein>
<evidence type="ECO:0000256" key="1">
    <source>
        <dbReference type="SAM" id="SignalP"/>
    </source>
</evidence>
<feature type="signal peptide" evidence="1">
    <location>
        <begin position="1"/>
        <end position="29"/>
    </location>
</feature>
<name>A0A8G1QUM8_9EURO</name>
<dbReference type="Proteomes" id="UP000249526">
    <property type="component" value="Unassembled WGS sequence"/>
</dbReference>
<evidence type="ECO:0000313" key="2">
    <source>
        <dbReference type="EMBL" id="RAH53964.1"/>
    </source>
</evidence>
<keyword evidence="3" id="KW-1185">Reference proteome</keyword>
<evidence type="ECO:0000313" key="3">
    <source>
        <dbReference type="Proteomes" id="UP000249526"/>
    </source>
</evidence>
<dbReference type="AlphaFoldDB" id="A0A8G1QUM8"/>